<feature type="transmembrane region" description="Helical" evidence="8">
    <location>
        <begin position="75"/>
        <end position="94"/>
    </location>
</feature>
<feature type="transmembrane region" description="Helical" evidence="8">
    <location>
        <begin position="300"/>
        <end position="318"/>
    </location>
</feature>
<dbReference type="SUPFAM" id="SSF103473">
    <property type="entry name" value="MFS general substrate transporter"/>
    <property type="match status" value="2"/>
</dbReference>
<dbReference type="NCBIfam" id="TIGR00711">
    <property type="entry name" value="efflux_EmrB"/>
    <property type="match status" value="1"/>
</dbReference>
<dbReference type="InterPro" id="IPR020846">
    <property type="entry name" value="MFS_dom"/>
</dbReference>
<evidence type="ECO:0000256" key="8">
    <source>
        <dbReference type="SAM" id="Phobius"/>
    </source>
</evidence>
<dbReference type="EMBL" id="AP022601">
    <property type="protein sequence ID" value="BBY93875.1"/>
    <property type="molecule type" value="Genomic_DNA"/>
</dbReference>
<gene>
    <name evidence="10" type="ORF">MGALJ_35440</name>
</gene>
<comment type="subcellular location">
    <subcellularLocation>
        <location evidence="1">Cell membrane</location>
        <topology evidence="1">Multi-pass membrane protein</topology>
    </subcellularLocation>
</comment>
<organism evidence="10 11">
    <name type="scientific">Mycobacterium gallinarum</name>
    <dbReference type="NCBI Taxonomy" id="39689"/>
    <lineage>
        <taxon>Bacteria</taxon>
        <taxon>Bacillati</taxon>
        <taxon>Actinomycetota</taxon>
        <taxon>Actinomycetes</taxon>
        <taxon>Mycobacteriales</taxon>
        <taxon>Mycobacteriaceae</taxon>
        <taxon>Mycobacterium</taxon>
    </lineage>
</organism>
<dbReference type="Gene3D" id="1.20.1250.20">
    <property type="entry name" value="MFS general substrate transporter like domains"/>
    <property type="match status" value="1"/>
</dbReference>
<keyword evidence="4" id="KW-1003">Cell membrane</keyword>
<dbReference type="RefSeq" id="WP_163730760.1">
    <property type="nucleotide sequence ID" value="NZ_AP022601.1"/>
</dbReference>
<dbReference type="InterPro" id="IPR036259">
    <property type="entry name" value="MFS_trans_sf"/>
</dbReference>
<dbReference type="Pfam" id="PF07690">
    <property type="entry name" value="MFS_1"/>
    <property type="match status" value="1"/>
</dbReference>
<dbReference type="KEGG" id="mgau:MGALJ_35440"/>
<name>A0A9W4BA35_9MYCO</name>
<keyword evidence="5 8" id="KW-0812">Transmembrane</keyword>
<dbReference type="PANTHER" id="PTHR42718:SF9">
    <property type="entry name" value="MAJOR FACILITATOR SUPERFAMILY MULTIDRUG TRANSPORTER MFSC"/>
    <property type="match status" value="1"/>
</dbReference>
<feature type="transmembrane region" description="Helical" evidence="8">
    <location>
        <begin position="330"/>
        <end position="347"/>
    </location>
</feature>
<dbReference type="Gene3D" id="1.20.1720.10">
    <property type="entry name" value="Multidrug resistance protein D"/>
    <property type="match status" value="1"/>
</dbReference>
<feature type="transmembrane region" description="Helical" evidence="8">
    <location>
        <begin position="100"/>
        <end position="125"/>
    </location>
</feature>
<dbReference type="PROSITE" id="PS00216">
    <property type="entry name" value="SUGAR_TRANSPORT_1"/>
    <property type="match status" value="1"/>
</dbReference>
<feature type="transmembrane region" description="Helical" evidence="8">
    <location>
        <begin position="165"/>
        <end position="185"/>
    </location>
</feature>
<feature type="transmembrane region" description="Helical" evidence="8">
    <location>
        <begin position="227"/>
        <end position="244"/>
    </location>
</feature>
<dbReference type="GO" id="GO:0022857">
    <property type="term" value="F:transmembrane transporter activity"/>
    <property type="evidence" value="ECO:0007669"/>
    <property type="project" value="InterPro"/>
</dbReference>
<dbReference type="GO" id="GO:0005886">
    <property type="term" value="C:plasma membrane"/>
    <property type="evidence" value="ECO:0007669"/>
    <property type="project" value="UniProtKB-SubCell"/>
</dbReference>
<dbReference type="Proteomes" id="UP000465785">
    <property type="component" value="Chromosome"/>
</dbReference>
<feature type="transmembrane region" description="Helical" evidence="8">
    <location>
        <begin position="431"/>
        <end position="450"/>
    </location>
</feature>
<dbReference type="InterPro" id="IPR004638">
    <property type="entry name" value="EmrB-like"/>
</dbReference>
<evidence type="ECO:0000256" key="3">
    <source>
        <dbReference type="ARBA" id="ARBA00022448"/>
    </source>
</evidence>
<dbReference type="PRINTS" id="PR01036">
    <property type="entry name" value="TCRTETB"/>
</dbReference>
<protein>
    <submittedName>
        <fullName evidence="10">MFS transporter</fullName>
    </submittedName>
</protein>
<evidence type="ECO:0000313" key="11">
    <source>
        <dbReference type="Proteomes" id="UP000465785"/>
    </source>
</evidence>
<reference evidence="10 11" key="1">
    <citation type="journal article" date="2019" name="Emerg. Microbes Infect.">
        <title>Comprehensive subspecies identification of 175 nontuberculous mycobacteria species based on 7547 genomic profiles.</title>
        <authorList>
            <person name="Matsumoto Y."/>
            <person name="Kinjo T."/>
            <person name="Motooka D."/>
            <person name="Nabeya D."/>
            <person name="Jung N."/>
            <person name="Uechi K."/>
            <person name="Horii T."/>
            <person name="Iida T."/>
            <person name="Fujita J."/>
            <person name="Nakamura S."/>
        </authorList>
    </citation>
    <scope>NUCLEOTIDE SEQUENCE [LARGE SCALE GENOMIC DNA]</scope>
    <source>
        <strain evidence="10 11">JCM 6399</strain>
    </source>
</reference>
<keyword evidence="3" id="KW-0813">Transport</keyword>
<evidence type="ECO:0000256" key="2">
    <source>
        <dbReference type="ARBA" id="ARBA00008537"/>
    </source>
</evidence>
<feature type="transmembrane region" description="Helical" evidence="8">
    <location>
        <begin position="45"/>
        <end position="63"/>
    </location>
</feature>
<evidence type="ECO:0000256" key="4">
    <source>
        <dbReference type="ARBA" id="ARBA00022475"/>
    </source>
</evidence>
<evidence type="ECO:0000256" key="5">
    <source>
        <dbReference type="ARBA" id="ARBA00022692"/>
    </source>
</evidence>
<proteinExistence type="inferred from homology"/>
<feature type="transmembrane region" description="Helical" evidence="8">
    <location>
        <begin position="197"/>
        <end position="215"/>
    </location>
</feature>
<dbReference type="PROSITE" id="PS50850">
    <property type="entry name" value="MFS"/>
    <property type="match status" value="1"/>
</dbReference>
<dbReference type="CDD" id="cd17321">
    <property type="entry name" value="MFS_MMR_MDR_like"/>
    <property type="match status" value="1"/>
</dbReference>
<feature type="transmembrane region" description="Helical" evidence="8">
    <location>
        <begin position="137"/>
        <end position="159"/>
    </location>
</feature>
<evidence type="ECO:0000256" key="6">
    <source>
        <dbReference type="ARBA" id="ARBA00022989"/>
    </source>
</evidence>
<dbReference type="InterPro" id="IPR005829">
    <property type="entry name" value="Sugar_transporter_CS"/>
</dbReference>
<feature type="transmembrane region" description="Helical" evidence="8">
    <location>
        <begin position="400"/>
        <end position="419"/>
    </location>
</feature>
<feature type="transmembrane region" description="Helical" evidence="8">
    <location>
        <begin position="353"/>
        <end position="379"/>
    </location>
</feature>
<keyword evidence="11" id="KW-1185">Reference proteome</keyword>
<feature type="transmembrane region" description="Helical" evidence="8">
    <location>
        <begin position="265"/>
        <end position="288"/>
    </location>
</feature>
<evidence type="ECO:0000259" key="9">
    <source>
        <dbReference type="PROSITE" id="PS50850"/>
    </source>
</evidence>
<sequence>MSSRRKAIILVSCCLSLLIVSMDATIVNVAIPNIRKDLGATASQLQWVIDIYTLVLASLLLLAGAAADRFGRRRTFQIGLTVFAIGSLLCSLAPNIETLIAARFLQAVGGSMMNPVAMSIITQVFTGRVERARAIGVWGGVVGISMALGPIVGGALIEFSSWRSVFWINLPICALAILLTAIFVPESKSVTMRDVDPIGQGLGMAFLFGIVFVLIEGPNFGWGDARTIVVAIVAAAALVAFLLFESRRHDPFIDLRFFRSIPFASATVIAVCAFAAWGAFLFMMSLYLQDERGFSAMETGLIYLPVAIGALVFSPLSGRMVGRWGSRPSIVIAGVLITASTVLLTSLNATTPVWQLLVIFAVFGIGFSMVNAPITNAAVSGMPTDRAGAASAVASTSRQVGVSLGVAVCGSIAGSALATAGADFAVAARPLWVICAVLGVTIVALGVYSTSPRAVRSAERLAPLIVGTEAQREVADVR</sequence>
<evidence type="ECO:0000313" key="10">
    <source>
        <dbReference type="EMBL" id="BBY93875.1"/>
    </source>
</evidence>
<dbReference type="PANTHER" id="PTHR42718">
    <property type="entry name" value="MAJOR FACILITATOR SUPERFAMILY MULTIDRUG TRANSPORTER MFSC"/>
    <property type="match status" value="1"/>
</dbReference>
<evidence type="ECO:0000256" key="7">
    <source>
        <dbReference type="ARBA" id="ARBA00023136"/>
    </source>
</evidence>
<feature type="domain" description="Major facilitator superfamily (MFS) profile" evidence="9">
    <location>
        <begin position="9"/>
        <end position="453"/>
    </location>
</feature>
<keyword evidence="7 8" id="KW-0472">Membrane</keyword>
<accession>A0A9W4BA35</accession>
<evidence type="ECO:0000256" key="1">
    <source>
        <dbReference type="ARBA" id="ARBA00004651"/>
    </source>
</evidence>
<comment type="similarity">
    <text evidence="2">Belongs to the major facilitator superfamily. EmrB family.</text>
</comment>
<dbReference type="InterPro" id="IPR011701">
    <property type="entry name" value="MFS"/>
</dbReference>
<dbReference type="AlphaFoldDB" id="A0A9W4BA35"/>
<keyword evidence="6 8" id="KW-1133">Transmembrane helix</keyword>